<accession>A0A517X0K3</accession>
<evidence type="ECO:0000313" key="1">
    <source>
        <dbReference type="EMBL" id="QDU11014.1"/>
    </source>
</evidence>
<protein>
    <submittedName>
        <fullName evidence="1">Uncharacterized protein</fullName>
    </submittedName>
</protein>
<organism evidence="1 2">
    <name type="scientific">Gimesia aquarii</name>
    <dbReference type="NCBI Taxonomy" id="2527964"/>
    <lineage>
        <taxon>Bacteria</taxon>
        <taxon>Pseudomonadati</taxon>
        <taxon>Planctomycetota</taxon>
        <taxon>Planctomycetia</taxon>
        <taxon>Planctomycetales</taxon>
        <taxon>Planctomycetaceae</taxon>
        <taxon>Gimesia</taxon>
    </lineage>
</organism>
<dbReference type="EMBL" id="CP037422">
    <property type="protein sequence ID" value="QDU11014.1"/>
    <property type="molecule type" value="Genomic_DNA"/>
</dbReference>
<dbReference type="AlphaFoldDB" id="A0A517X0K3"/>
<gene>
    <name evidence="1" type="ORF">V202x_44300</name>
</gene>
<evidence type="ECO:0000313" key="2">
    <source>
        <dbReference type="Proteomes" id="UP000318384"/>
    </source>
</evidence>
<reference evidence="1 2" key="1">
    <citation type="submission" date="2019-03" db="EMBL/GenBank/DDBJ databases">
        <title>Deep-cultivation of Planctomycetes and their phenomic and genomic characterization uncovers novel biology.</title>
        <authorList>
            <person name="Wiegand S."/>
            <person name="Jogler M."/>
            <person name="Boedeker C."/>
            <person name="Pinto D."/>
            <person name="Vollmers J."/>
            <person name="Rivas-Marin E."/>
            <person name="Kohn T."/>
            <person name="Peeters S.H."/>
            <person name="Heuer A."/>
            <person name="Rast P."/>
            <person name="Oberbeckmann S."/>
            <person name="Bunk B."/>
            <person name="Jeske O."/>
            <person name="Meyerdierks A."/>
            <person name="Storesund J.E."/>
            <person name="Kallscheuer N."/>
            <person name="Luecker S."/>
            <person name="Lage O.M."/>
            <person name="Pohl T."/>
            <person name="Merkel B.J."/>
            <person name="Hornburger P."/>
            <person name="Mueller R.-W."/>
            <person name="Bruemmer F."/>
            <person name="Labrenz M."/>
            <person name="Spormann A.M."/>
            <person name="Op den Camp H."/>
            <person name="Overmann J."/>
            <person name="Amann R."/>
            <person name="Jetten M.S.M."/>
            <person name="Mascher T."/>
            <person name="Medema M.H."/>
            <person name="Devos D.P."/>
            <person name="Kaster A.-K."/>
            <person name="Ovreas L."/>
            <person name="Rohde M."/>
            <person name="Galperin M.Y."/>
            <person name="Jogler C."/>
        </authorList>
    </citation>
    <scope>NUCLEOTIDE SEQUENCE [LARGE SCALE GENOMIC DNA]</scope>
    <source>
        <strain evidence="1 2">V202</strain>
    </source>
</reference>
<proteinExistence type="predicted"/>
<dbReference type="RefSeq" id="WP_145178868.1">
    <property type="nucleotide sequence ID" value="NZ_CP037422.1"/>
</dbReference>
<name>A0A517X0K3_9PLAN</name>
<dbReference type="Proteomes" id="UP000318384">
    <property type="component" value="Chromosome"/>
</dbReference>
<keyword evidence="2" id="KW-1185">Reference proteome</keyword>
<sequence>MKIRQFALGGSQLTDALRYFALIMLTVGGFTYYSPDLMDLLPKHYEVNEINYQEEKFEYLVEQIGENTGQSVSVKFKPHEYYYSLAPNETSRAIQPAEVISLFSNQEKNEKLEVRFQTFYYGPEDHKERTGDDGSYLAQLDKHKTLFKRLCSENRDIKVRGYVSNESGTVLVRKRDSEKKYTEQEIEELVVEKISRLVLICQYLTYEDVNGVEHRVDITTGSDEIENAILHCDRFANISKIRVK</sequence>